<proteinExistence type="predicted"/>
<sequence length="544" mass="59854">MSAPARPRLRSLRRTLACLLLAACAGPALAEDFVYVVQPGDNPWNLTRRYLKSIDYWPRIQDYNRILEPESIRPGSVLRIPVAWMRGERGGAEVIDVRGEVEVRSAGGSEALSPGMRVLPGMQVRSGADSSLTLEFPDGSRSLVGADTTFRVRRLERLRASGAQQLELQLERGHIENLVNPVRGGGRYIIHTPAAVAAVRGTDFRITAVRDGVRAETLEGEVALRNARGQTRLPAGRGSYAQRGKLPERASALLPAPELAGLPAVIDRVPFRIPIEPVAGALRYRTQLSPAGGFTVLASDRSADEAAALGSGELPDGRYRVRVRAVDGRGLEGLDGEREVLIDARPEPPFPSVPPADGFATEDKVRFSWAHDPQSTAYHFQLAADAGFERILMQRDDLREAELELDEELPAGDYFWRVGLSTANEGRGPYSDAQRFRRPPPGPQAEPPEVDGDTLQLRWRAREGAEAYQVEFARDADFATPAHRLDTRTPELAMERPEGGVWHVRIRSQEPGGPPGPWSKPQQVEVPHDHWRALLVLLPLLLVP</sequence>
<organism evidence="4 5">
    <name type="scientific">Thauera phenylacetica B4P</name>
    <dbReference type="NCBI Taxonomy" id="1234382"/>
    <lineage>
        <taxon>Bacteria</taxon>
        <taxon>Pseudomonadati</taxon>
        <taxon>Pseudomonadota</taxon>
        <taxon>Betaproteobacteria</taxon>
        <taxon>Rhodocyclales</taxon>
        <taxon>Zoogloeaceae</taxon>
        <taxon>Thauera</taxon>
    </lineage>
</organism>
<dbReference type="SUPFAM" id="SSF54106">
    <property type="entry name" value="LysM domain"/>
    <property type="match status" value="1"/>
</dbReference>
<keyword evidence="2" id="KW-0732">Signal</keyword>
<dbReference type="Gene3D" id="2.60.120.1440">
    <property type="match status" value="1"/>
</dbReference>
<feature type="domain" description="LysM" evidence="3">
    <location>
        <begin position="33"/>
        <end position="80"/>
    </location>
</feature>
<dbReference type="OrthoDB" id="9813091at2"/>
<dbReference type="InterPro" id="IPR036779">
    <property type="entry name" value="LysM_dom_sf"/>
</dbReference>
<dbReference type="CDD" id="cd00118">
    <property type="entry name" value="LysM"/>
    <property type="match status" value="1"/>
</dbReference>
<dbReference type="Proteomes" id="UP000013047">
    <property type="component" value="Unassembled WGS sequence"/>
</dbReference>
<evidence type="ECO:0000313" key="5">
    <source>
        <dbReference type="Proteomes" id="UP000013047"/>
    </source>
</evidence>
<feature type="chain" id="PRO_5004128998" description="LysM domain-containing protein" evidence="2">
    <location>
        <begin position="31"/>
        <end position="544"/>
    </location>
</feature>
<dbReference type="InterPro" id="IPR006860">
    <property type="entry name" value="FecR"/>
</dbReference>
<keyword evidence="5" id="KW-1185">Reference proteome</keyword>
<dbReference type="InterPro" id="IPR018392">
    <property type="entry name" value="LysM"/>
</dbReference>
<dbReference type="Pfam" id="PF04773">
    <property type="entry name" value="FecR"/>
    <property type="match status" value="1"/>
</dbReference>
<name>N6ZMD7_9RHOO</name>
<comment type="caution">
    <text evidence="4">The sequence shown here is derived from an EMBL/GenBank/DDBJ whole genome shotgun (WGS) entry which is preliminary data.</text>
</comment>
<dbReference type="SMART" id="SM00257">
    <property type="entry name" value="LysM"/>
    <property type="match status" value="1"/>
</dbReference>
<dbReference type="InterPro" id="IPR016930">
    <property type="entry name" value="UCP029644"/>
</dbReference>
<accession>N6ZMD7</accession>
<dbReference type="InterPro" id="IPR013783">
    <property type="entry name" value="Ig-like_fold"/>
</dbReference>
<dbReference type="EMBL" id="AMXF01000216">
    <property type="protein sequence ID" value="ENO95453.1"/>
    <property type="molecule type" value="Genomic_DNA"/>
</dbReference>
<dbReference type="PANTHER" id="PTHR38731">
    <property type="entry name" value="LIPL45-RELATED LIPOPROTEIN-RELATED"/>
    <property type="match status" value="1"/>
</dbReference>
<dbReference type="Gene3D" id="2.60.40.10">
    <property type="entry name" value="Immunoglobulins"/>
    <property type="match status" value="2"/>
</dbReference>
<dbReference type="Gene3D" id="3.10.350.10">
    <property type="entry name" value="LysM domain"/>
    <property type="match status" value="1"/>
</dbReference>
<feature type="signal peptide" evidence="2">
    <location>
        <begin position="1"/>
        <end position="30"/>
    </location>
</feature>
<evidence type="ECO:0000256" key="1">
    <source>
        <dbReference type="SAM" id="MobiDB-lite"/>
    </source>
</evidence>
<dbReference type="RefSeq" id="WP_004375399.1">
    <property type="nucleotide sequence ID" value="NZ_AMXF01000216.1"/>
</dbReference>
<evidence type="ECO:0000256" key="2">
    <source>
        <dbReference type="SAM" id="SignalP"/>
    </source>
</evidence>
<reference evidence="4 5" key="1">
    <citation type="submission" date="2012-09" db="EMBL/GenBank/DDBJ databases">
        <title>Draft Genome Sequences of 6 Strains from Genus Thauera.</title>
        <authorList>
            <person name="Liu B."/>
            <person name="Shapleigh J.P."/>
            <person name="Frostegard A.H."/>
        </authorList>
    </citation>
    <scope>NUCLEOTIDE SEQUENCE [LARGE SCALE GENOMIC DNA]</scope>
    <source>
        <strain evidence="4 5">B4P</strain>
    </source>
</reference>
<evidence type="ECO:0000259" key="3">
    <source>
        <dbReference type="PROSITE" id="PS51782"/>
    </source>
</evidence>
<dbReference type="AlphaFoldDB" id="N6ZMD7"/>
<evidence type="ECO:0000313" key="4">
    <source>
        <dbReference type="EMBL" id="ENO95453.1"/>
    </source>
</evidence>
<gene>
    <name evidence="4" type="ORF">C667_18911</name>
</gene>
<dbReference type="PROSITE" id="PS51782">
    <property type="entry name" value="LYSM"/>
    <property type="match status" value="1"/>
</dbReference>
<dbReference type="PIRSF" id="PIRSF029644">
    <property type="entry name" value="UCP029644"/>
    <property type="match status" value="1"/>
</dbReference>
<feature type="region of interest" description="Disordered" evidence="1">
    <location>
        <begin position="426"/>
        <end position="452"/>
    </location>
</feature>
<protein>
    <recommendedName>
        <fullName evidence="3">LysM domain-containing protein</fullName>
    </recommendedName>
</protein>